<dbReference type="EMBL" id="ANHY01000017">
    <property type="protein sequence ID" value="EKV28187.1"/>
    <property type="molecule type" value="Genomic_DNA"/>
</dbReference>
<dbReference type="InterPro" id="IPR027554">
    <property type="entry name" value="Meth_Rta_06860"/>
</dbReference>
<keyword evidence="2" id="KW-1185">Reference proteome</keyword>
<dbReference type="Pfam" id="PF08003">
    <property type="entry name" value="Methyltransf_9"/>
    <property type="match status" value="1"/>
</dbReference>
<dbReference type="GO" id="GO:0032259">
    <property type="term" value="P:methylation"/>
    <property type="evidence" value="ECO:0007669"/>
    <property type="project" value="UniProtKB-KW"/>
</dbReference>
<proteinExistence type="predicted"/>
<dbReference type="Gene3D" id="3.40.50.150">
    <property type="entry name" value="Vaccinia Virus protein VP39"/>
    <property type="match status" value="1"/>
</dbReference>
<name>K9GSS0_9PROT</name>
<dbReference type="GO" id="GO:0008168">
    <property type="term" value="F:methyltransferase activity"/>
    <property type="evidence" value="ECO:0007669"/>
    <property type="project" value="UniProtKB-KW"/>
</dbReference>
<dbReference type="OrthoDB" id="9765084at2"/>
<keyword evidence="1" id="KW-0808">Transferase</keyword>
<dbReference type="InterPro" id="IPR027555">
    <property type="entry name" value="Mo5U34_MeTrfas-like"/>
</dbReference>
<evidence type="ECO:0000313" key="1">
    <source>
        <dbReference type="EMBL" id="EKV28187.1"/>
    </source>
</evidence>
<evidence type="ECO:0000313" key="2">
    <source>
        <dbReference type="Proteomes" id="UP000009881"/>
    </source>
</evidence>
<dbReference type="STRING" id="1238182.C882_1188"/>
<gene>
    <name evidence="1" type="ORF">C882_1188</name>
</gene>
<dbReference type="NCBIfam" id="TIGR04290">
    <property type="entry name" value="meth_Rta_06860"/>
    <property type="match status" value="1"/>
</dbReference>
<dbReference type="Proteomes" id="UP000009881">
    <property type="component" value="Unassembled WGS sequence"/>
</dbReference>
<accession>K9GSS0</accession>
<sequence>MTHGAHPTGPSAEDLAPWFHNLHLPDGSQTRPDHPLGDFPRYKWEQVAEHIPADLAGKRCLDIGCNAGFYSFELAKRGAEVVGIDINDHYLRQARWAAARMELSERVTFRKRHVYDFARGATDNFDIVIFMGVLYHLRYPMLALDTIRHLDPELMVFQTLMTADRAVAGDAAGDVHFEDRETLDQPGWPRMAFIENSLNRDPTNWWVPNHAAILGMMRATGFRVVARPGDEIYICRPMAIRTGHWLADEFDAATGRADKSDEVGEP</sequence>
<dbReference type="eggNOG" id="COG2227">
    <property type="taxonomic scope" value="Bacteria"/>
</dbReference>
<dbReference type="PANTHER" id="PTHR43861">
    <property type="entry name" value="TRANS-ACONITATE 2-METHYLTRANSFERASE-RELATED"/>
    <property type="match status" value="1"/>
</dbReference>
<dbReference type="RefSeq" id="WP_009541844.1">
    <property type="nucleotide sequence ID" value="NZ_ANHY01000017.1"/>
</dbReference>
<keyword evidence="1" id="KW-0489">Methyltransferase</keyword>
<organism evidence="1 2">
    <name type="scientific">Caenispirillum salinarum AK4</name>
    <dbReference type="NCBI Taxonomy" id="1238182"/>
    <lineage>
        <taxon>Bacteria</taxon>
        <taxon>Pseudomonadati</taxon>
        <taxon>Pseudomonadota</taxon>
        <taxon>Alphaproteobacteria</taxon>
        <taxon>Rhodospirillales</taxon>
        <taxon>Novispirillaceae</taxon>
        <taxon>Caenispirillum</taxon>
    </lineage>
</organism>
<reference evidence="1 2" key="1">
    <citation type="journal article" date="2013" name="Genome Announc.">
        <title>Draft Genome Sequence of an Alphaproteobacterium, Caenispirillum salinarum AK4(T), Isolated from a Solar Saltern.</title>
        <authorList>
            <person name="Khatri I."/>
            <person name="Singh A."/>
            <person name="Korpole S."/>
            <person name="Pinnaka A.K."/>
            <person name="Subramanian S."/>
        </authorList>
    </citation>
    <scope>NUCLEOTIDE SEQUENCE [LARGE SCALE GENOMIC DNA]</scope>
    <source>
        <strain evidence="1 2">AK4</strain>
    </source>
</reference>
<dbReference type="CDD" id="cd02440">
    <property type="entry name" value="AdoMet_MTases"/>
    <property type="match status" value="1"/>
</dbReference>
<dbReference type="AlphaFoldDB" id="K9GSS0"/>
<dbReference type="InterPro" id="IPR029063">
    <property type="entry name" value="SAM-dependent_MTases_sf"/>
</dbReference>
<dbReference type="SUPFAM" id="SSF53335">
    <property type="entry name" value="S-adenosyl-L-methionine-dependent methyltransferases"/>
    <property type="match status" value="1"/>
</dbReference>
<comment type="caution">
    <text evidence="1">The sequence shown here is derived from an EMBL/GenBank/DDBJ whole genome shotgun (WGS) entry which is preliminary data.</text>
</comment>
<protein>
    <submittedName>
        <fullName evidence="1">Methyltransferase type 11</fullName>
    </submittedName>
</protein>